<feature type="transmembrane region" description="Helical" evidence="8">
    <location>
        <begin position="47"/>
        <end position="67"/>
    </location>
</feature>
<keyword evidence="6 8" id="KW-0472">Membrane</keyword>
<dbReference type="RefSeq" id="WP_307243633.1">
    <property type="nucleotide sequence ID" value="NZ_JAUSQZ010000001.1"/>
</dbReference>
<evidence type="ECO:0000313" key="9">
    <source>
        <dbReference type="EMBL" id="MDP9827515.1"/>
    </source>
</evidence>
<organism evidence="9 10">
    <name type="scientific">Kineosporia succinea</name>
    <dbReference type="NCBI Taxonomy" id="84632"/>
    <lineage>
        <taxon>Bacteria</taxon>
        <taxon>Bacillati</taxon>
        <taxon>Actinomycetota</taxon>
        <taxon>Actinomycetes</taxon>
        <taxon>Kineosporiales</taxon>
        <taxon>Kineosporiaceae</taxon>
        <taxon>Kineosporia</taxon>
    </lineage>
</organism>
<dbReference type="InterPro" id="IPR000715">
    <property type="entry name" value="Glycosyl_transferase_4"/>
</dbReference>
<keyword evidence="3 9" id="KW-0808">Transferase</keyword>
<keyword evidence="10" id="KW-1185">Reference proteome</keyword>
<evidence type="ECO:0000256" key="7">
    <source>
        <dbReference type="SAM" id="MobiDB-lite"/>
    </source>
</evidence>
<feature type="transmembrane region" description="Helical" evidence="8">
    <location>
        <begin position="139"/>
        <end position="157"/>
    </location>
</feature>
<keyword evidence="2" id="KW-1003">Cell membrane</keyword>
<gene>
    <name evidence="9" type="ORF">J2S57_003264</name>
</gene>
<evidence type="ECO:0000256" key="2">
    <source>
        <dbReference type="ARBA" id="ARBA00022475"/>
    </source>
</evidence>
<dbReference type="CDD" id="cd06853">
    <property type="entry name" value="GT_WecA_like"/>
    <property type="match status" value="1"/>
</dbReference>
<feature type="transmembrane region" description="Helical" evidence="8">
    <location>
        <begin position="227"/>
        <end position="246"/>
    </location>
</feature>
<proteinExistence type="predicted"/>
<dbReference type="EMBL" id="JAUSQZ010000001">
    <property type="protein sequence ID" value="MDP9827515.1"/>
    <property type="molecule type" value="Genomic_DNA"/>
</dbReference>
<feature type="transmembrane region" description="Helical" evidence="8">
    <location>
        <begin position="310"/>
        <end position="332"/>
    </location>
</feature>
<feature type="transmembrane region" description="Helical" evidence="8">
    <location>
        <begin position="6"/>
        <end position="26"/>
    </location>
</feature>
<evidence type="ECO:0000313" key="10">
    <source>
        <dbReference type="Proteomes" id="UP001235712"/>
    </source>
</evidence>
<reference evidence="9 10" key="1">
    <citation type="submission" date="2023-07" db="EMBL/GenBank/DDBJ databases">
        <title>Sequencing the genomes of 1000 actinobacteria strains.</title>
        <authorList>
            <person name="Klenk H.-P."/>
        </authorList>
    </citation>
    <scope>NUCLEOTIDE SEQUENCE [LARGE SCALE GENOMIC DNA]</scope>
    <source>
        <strain evidence="9 10">DSM 44388</strain>
    </source>
</reference>
<evidence type="ECO:0000256" key="3">
    <source>
        <dbReference type="ARBA" id="ARBA00022679"/>
    </source>
</evidence>
<feature type="transmembrane region" description="Helical" evidence="8">
    <location>
        <begin position="258"/>
        <end position="281"/>
    </location>
</feature>
<keyword evidence="5 8" id="KW-1133">Transmembrane helix</keyword>
<feature type="transmembrane region" description="Helical" evidence="8">
    <location>
        <begin position="338"/>
        <end position="355"/>
    </location>
</feature>
<protein>
    <submittedName>
        <fullName evidence="9">UDP-GlcNAc:undecaprenyl-phosphate GlcNAc-1-phosphate transferase</fullName>
        <ecNumber evidence="9">2.7.8.33</ecNumber>
    </submittedName>
</protein>
<dbReference type="EC" id="2.7.8.33" evidence="9"/>
<comment type="caution">
    <text evidence="9">The sequence shown here is derived from an EMBL/GenBank/DDBJ whole genome shotgun (WGS) entry which is preliminary data.</text>
</comment>
<dbReference type="GO" id="GO:0036380">
    <property type="term" value="F:UDP-N-acetylglucosamine-undecaprenyl-phosphate N-acetylglucosaminephosphotransferase activity"/>
    <property type="evidence" value="ECO:0007669"/>
    <property type="project" value="UniProtKB-EC"/>
</dbReference>
<accession>A0ABT9P497</accession>
<dbReference type="Proteomes" id="UP001235712">
    <property type="component" value="Unassembled WGS sequence"/>
</dbReference>
<evidence type="ECO:0000256" key="1">
    <source>
        <dbReference type="ARBA" id="ARBA00004651"/>
    </source>
</evidence>
<feature type="transmembrane region" description="Helical" evidence="8">
    <location>
        <begin position="164"/>
        <end position="182"/>
    </location>
</feature>
<evidence type="ECO:0000256" key="6">
    <source>
        <dbReference type="ARBA" id="ARBA00023136"/>
    </source>
</evidence>
<comment type="subcellular location">
    <subcellularLocation>
        <location evidence="1">Cell membrane</location>
        <topology evidence="1">Multi-pass membrane protein</topology>
    </subcellularLocation>
</comment>
<dbReference type="PANTHER" id="PTHR22926">
    <property type="entry name" value="PHOSPHO-N-ACETYLMURAMOYL-PENTAPEPTIDE-TRANSFERASE"/>
    <property type="match status" value="1"/>
</dbReference>
<keyword evidence="4 8" id="KW-0812">Transmembrane</keyword>
<feature type="transmembrane region" description="Helical" evidence="8">
    <location>
        <begin position="79"/>
        <end position="99"/>
    </location>
</feature>
<evidence type="ECO:0000256" key="5">
    <source>
        <dbReference type="ARBA" id="ARBA00022989"/>
    </source>
</evidence>
<evidence type="ECO:0000256" key="8">
    <source>
        <dbReference type="SAM" id="Phobius"/>
    </source>
</evidence>
<feature type="transmembrane region" description="Helical" evidence="8">
    <location>
        <begin position="194"/>
        <end position="215"/>
    </location>
</feature>
<feature type="transmembrane region" description="Helical" evidence="8">
    <location>
        <begin position="111"/>
        <end position="133"/>
    </location>
</feature>
<evidence type="ECO:0000256" key="4">
    <source>
        <dbReference type="ARBA" id="ARBA00022692"/>
    </source>
</evidence>
<sequence length="443" mass="46403">MRGYLFVFLIAATVTYLTTPAVRRIARRIGAVTALRERDVHTVPIPRLGGAAIYAGIAIAMLTASRVPFFEGVFTGRTAYVVLLSAGAVCLLGVFDDLWELDALTKAAGQMLAAGIMAWQGIQLLFLPIFGTFIPSRMLLIAVTVVAILVTINAVNFVDGLDGLAAGMTAIAGAAFFVYSYLLARDSSPNDYASLASVLTAALVGACVGFLPHNFNPARIFMGDSGSMLLGLLMATSTVAITGTVEPSTLAEIGILPAFMPLVLPLAVLALPILDLTLAILRRTRAGKMPWQPDKLHLHHRMLSLGHSHAGAVLILYFWTATVGFGVILFAFVSPRRAILIGGAAVLLALILTVGRRNWGQMAASAVPGAGPRSATVVIPADPSLPRAAADPDLSTSPAGITKPSARQVRSTENGQDEGQDQAPDERGTHRSGAGVNSGMNGS</sequence>
<dbReference type="Pfam" id="PF00953">
    <property type="entry name" value="Glycos_transf_4"/>
    <property type="match status" value="1"/>
</dbReference>
<name>A0ABT9P497_9ACTN</name>
<dbReference type="PANTHER" id="PTHR22926:SF3">
    <property type="entry name" value="UNDECAPRENYL-PHOSPHATE ALPHA-N-ACETYLGLUCOSAMINYL 1-PHOSPHATE TRANSFERASE"/>
    <property type="match status" value="1"/>
</dbReference>
<feature type="region of interest" description="Disordered" evidence="7">
    <location>
        <begin position="386"/>
        <end position="443"/>
    </location>
</feature>